<gene>
    <name evidence="1" type="primary">S2B_gp012c</name>
</gene>
<evidence type="ECO:0000313" key="2">
    <source>
        <dbReference type="Proteomes" id="UP000827856"/>
    </source>
</evidence>
<reference evidence="1" key="1">
    <citation type="submission" date="2019-12" db="EMBL/GenBank/DDBJ databases">
        <title>S2B, a lysogenic bacteriophage that infects Caulobacter crescentus.</title>
        <authorList>
            <person name="Ely B."/>
            <person name="Berrios L."/>
            <person name="Thomas Q."/>
        </authorList>
    </citation>
    <scope>NUCLEOTIDE SEQUENCE</scope>
</reference>
<accession>A0AAE7ML52</accession>
<dbReference type="EMBL" id="MN857473">
    <property type="protein sequence ID" value="QOC54126.1"/>
    <property type="molecule type" value="Genomic_DNA"/>
</dbReference>
<proteinExistence type="predicted"/>
<name>A0AAE7ML52_9CAUD</name>
<evidence type="ECO:0000313" key="1">
    <source>
        <dbReference type="EMBL" id="QOC54126.1"/>
    </source>
</evidence>
<protein>
    <submittedName>
        <fullName evidence="1">Uncharacterized protein</fullName>
    </submittedName>
</protein>
<dbReference type="Proteomes" id="UP000827856">
    <property type="component" value="Segment"/>
</dbReference>
<sequence>MKTPETAPANPVEPYVTELSQRLALVATLQEQLDEHRLRIKELRGIIHGAKLNAPAQ</sequence>
<keyword evidence="2" id="KW-1185">Reference proteome</keyword>
<organism evidence="1 2">
    <name type="scientific">Caulobacter phage S2B</name>
    <dbReference type="NCBI Taxonomy" id="2759120"/>
    <lineage>
        <taxon>Viruses</taxon>
        <taxon>Duplodnaviria</taxon>
        <taxon>Heunggongvirae</taxon>
        <taxon>Uroviricota</taxon>
        <taxon>Caudoviricetes</taxon>
        <taxon>Autographivirales</taxon>
        <taxon>Autographivirales incertae sedis</taxon>
        <taxon>Sumtervirus</taxon>
        <taxon>Sumtervirus S2B</taxon>
    </lineage>
</organism>